<organism evidence="6 7">
    <name type="scientific">Plectus sambesii</name>
    <dbReference type="NCBI Taxonomy" id="2011161"/>
    <lineage>
        <taxon>Eukaryota</taxon>
        <taxon>Metazoa</taxon>
        <taxon>Ecdysozoa</taxon>
        <taxon>Nematoda</taxon>
        <taxon>Chromadorea</taxon>
        <taxon>Plectida</taxon>
        <taxon>Plectina</taxon>
        <taxon>Plectoidea</taxon>
        <taxon>Plectidae</taxon>
        <taxon>Plectus</taxon>
    </lineage>
</organism>
<feature type="domain" description="Transposase Tc1-like" evidence="3">
    <location>
        <begin position="70"/>
        <end position="136"/>
    </location>
</feature>
<sequence>MPRTPYLSTDIKRRMVDLFNDNETKASIARIFKVCRSTVTRVLKSHSLRGTVAAAPKTGRPRKTTARMDKKIVRLSKKMPFLTASAIRNYLNIMDVSTSTIKSRLRDSRLHERRPARKPLVSKKNKTRRLKFAKYHESWTPQQWEKILWSDESKFNLFGSDGKVFVRRPDGARFDPKYQLPTVKHGGGNVMVWGCFSRSGVGPIHRIDGIMDKHVYKAIMKDVMLPFARRNMRRRWVYQQDNDPKHTAKVVEKWFKSKRVSVLEWPAQSPDFNPIEHHWDEVQRRIGERKFSNKDALFAALKEIWENIPKGVRQGDTISPQLFTACLCETLNSLNWQNKGININGCNLSHLAFTEGVVIISHSNSELCHMVKELAAASLQDGIKINIRKTKLLANCCSGRTPIKICGEEIEKVNEFVYLGKLISFPCDHVHEIRRRIQAGWNAFRKYRHYLTSQKIAMKHKRRLFNMCIVPSILYGAENLGINKGC</sequence>
<dbReference type="Pfam" id="PF00078">
    <property type="entry name" value="RVT_1"/>
    <property type="match status" value="1"/>
</dbReference>
<evidence type="ECO:0000256" key="1">
    <source>
        <dbReference type="ARBA" id="ARBA00004123"/>
    </source>
</evidence>
<dbReference type="InterPro" id="IPR036388">
    <property type="entry name" value="WH-like_DNA-bd_sf"/>
</dbReference>
<dbReference type="InterPro" id="IPR036397">
    <property type="entry name" value="RNaseH_sf"/>
</dbReference>
<dbReference type="GO" id="GO:0006313">
    <property type="term" value="P:DNA transposition"/>
    <property type="evidence" value="ECO:0007669"/>
    <property type="project" value="InterPro"/>
</dbReference>
<dbReference type="AlphaFoldDB" id="A0A914WGH2"/>
<dbReference type="GO" id="GO:0003677">
    <property type="term" value="F:DNA binding"/>
    <property type="evidence" value="ECO:0007669"/>
    <property type="project" value="InterPro"/>
</dbReference>
<dbReference type="Pfam" id="PF13358">
    <property type="entry name" value="DDE_3"/>
    <property type="match status" value="1"/>
</dbReference>
<protein>
    <submittedName>
        <fullName evidence="7">Transposase</fullName>
    </submittedName>
</protein>
<dbReference type="SUPFAM" id="SSF46689">
    <property type="entry name" value="Homeodomain-like"/>
    <property type="match status" value="1"/>
</dbReference>
<evidence type="ECO:0000259" key="4">
    <source>
        <dbReference type="Pfam" id="PF04218"/>
    </source>
</evidence>
<dbReference type="PANTHER" id="PTHR23022">
    <property type="entry name" value="TRANSPOSABLE ELEMENT-RELATED"/>
    <property type="match status" value="1"/>
</dbReference>
<proteinExistence type="predicted"/>
<dbReference type="Gene3D" id="3.30.420.10">
    <property type="entry name" value="Ribonuclease H-like superfamily/Ribonuclease H"/>
    <property type="match status" value="1"/>
</dbReference>
<dbReference type="InterPro" id="IPR000477">
    <property type="entry name" value="RT_dom"/>
</dbReference>
<evidence type="ECO:0000313" key="6">
    <source>
        <dbReference type="Proteomes" id="UP000887566"/>
    </source>
</evidence>
<dbReference type="InterPro" id="IPR007889">
    <property type="entry name" value="HTH_Psq"/>
</dbReference>
<dbReference type="WBParaSite" id="PSAMB.scaffold383size53719.g5329.t1">
    <property type="protein sequence ID" value="PSAMB.scaffold383size53719.g5329.t1"/>
    <property type="gene ID" value="PSAMB.scaffold383size53719.g5329"/>
</dbReference>
<evidence type="ECO:0000259" key="3">
    <source>
        <dbReference type="Pfam" id="PF01498"/>
    </source>
</evidence>
<evidence type="ECO:0000259" key="5">
    <source>
        <dbReference type="Pfam" id="PF13358"/>
    </source>
</evidence>
<dbReference type="PANTHER" id="PTHR23022:SF134">
    <property type="entry name" value="TRANSPOSABLE ELEMENT TC1 TRANSPOSASE"/>
    <property type="match status" value="1"/>
</dbReference>
<dbReference type="Pfam" id="PF01498">
    <property type="entry name" value="HTH_Tnp_Tc3_2"/>
    <property type="match status" value="1"/>
</dbReference>
<dbReference type="InterPro" id="IPR009057">
    <property type="entry name" value="Homeodomain-like_sf"/>
</dbReference>
<dbReference type="GO" id="GO:0015074">
    <property type="term" value="P:DNA integration"/>
    <property type="evidence" value="ECO:0007669"/>
    <property type="project" value="InterPro"/>
</dbReference>
<dbReference type="Gene3D" id="1.10.10.10">
    <property type="entry name" value="Winged helix-like DNA-binding domain superfamily/Winged helix DNA-binding domain"/>
    <property type="match status" value="1"/>
</dbReference>
<dbReference type="InterPro" id="IPR002492">
    <property type="entry name" value="Transposase_Tc1-like"/>
</dbReference>
<keyword evidence="6" id="KW-1185">Reference proteome</keyword>
<dbReference type="InterPro" id="IPR052338">
    <property type="entry name" value="Transposase_5"/>
</dbReference>
<reference evidence="7" key="1">
    <citation type="submission" date="2022-11" db="UniProtKB">
        <authorList>
            <consortium name="WormBaseParasite"/>
        </authorList>
    </citation>
    <scope>IDENTIFICATION</scope>
</reference>
<accession>A0A914WGH2</accession>
<name>A0A914WGH2_9BILA</name>
<dbReference type="InterPro" id="IPR038717">
    <property type="entry name" value="Tc1-like_DDE_dom"/>
</dbReference>
<feature type="domain" description="HTH psq-type" evidence="4">
    <location>
        <begin position="12"/>
        <end position="45"/>
    </location>
</feature>
<dbReference type="GO" id="GO:0005634">
    <property type="term" value="C:nucleus"/>
    <property type="evidence" value="ECO:0007669"/>
    <property type="project" value="UniProtKB-SubCell"/>
</dbReference>
<comment type="subcellular location">
    <subcellularLocation>
        <location evidence="1">Nucleus</location>
    </subcellularLocation>
</comment>
<dbReference type="Proteomes" id="UP000887566">
    <property type="component" value="Unplaced"/>
</dbReference>
<feature type="domain" description="Tc1-like transposase DDE" evidence="5">
    <location>
        <begin position="147"/>
        <end position="297"/>
    </location>
</feature>
<evidence type="ECO:0000313" key="7">
    <source>
        <dbReference type="WBParaSite" id="PSAMB.scaffold383size53719.g5329.t1"/>
    </source>
</evidence>
<feature type="domain" description="Reverse transcriptase" evidence="2">
    <location>
        <begin position="308"/>
        <end position="420"/>
    </location>
</feature>
<evidence type="ECO:0000259" key="2">
    <source>
        <dbReference type="Pfam" id="PF00078"/>
    </source>
</evidence>
<dbReference type="Pfam" id="PF04218">
    <property type="entry name" value="CENP-B_N"/>
    <property type="match status" value="1"/>
</dbReference>